<accession>A0A7S1D5H1</accession>
<proteinExistence type="predicted"/>
<dbReference type="AlphaFoldDB" id="A0A7S1D5H1"/>
<dbReference type="GO" id="GO:0016020">
    <property type="term" value="C:membrane"/>
    <property type="evidence" value="ECO:0007669"/>
    <property type="project" value="TreeGrafter"/>
</dbReference>
<dbReference type="SUPFAM" id="SSF52087">
    <property type="entry name" value="CRAL/TRIO domain"/>
    <property type="match status" value="1"/>
</dbReference>
<dbReference type="PANTHER" id="PTHR10174">
    <property type="entry name" value="ALPHA-TOCOPHEROL TRANSFER PROTEIN-RELATED"/>
    <property type="match status" value="1"/>
</dbReference>
<evidence type="ECO:0000259" key="2">
    <source>
        <dbReference type="PROSITE" id="PS50191"/>
    </source>
</evidence>
<dbReference type="PROSITE" id="PS50191">
    <property type="entry name" value="CRAL_TRIO"/>
    <property type="match status" value="1"/>
</dbReference>
<organism evidence="3">
    <name type="scientific">Cyclophora tenuis</name>
    <name type="common">Marine diatom</name>
    <dbReference type="NCBI Taxonomy" id="216820"/>
    <lineage>
        <taxon>Eukaryota</taxon>
        <taxon>Sar</taxon>
        <taxon>Stramenopiles</taxon>
        <taxon>Ochrophyta</taxon>
        <taxon>Bacillariophyta</taxon>
        <taxon>Fragilariophyceae</taxon>
        <taxon>Fragilariophycidae</taxon>
        <taxon>Cyclophorales</taxon>
        <taxon>Cyclophoraceae</taxon>
        <taxon>Cyclophora</taxon>
    </lineage>
</organism>
<protein>
    <recommendedName>
        <fullName evidence="2">CRAL-TRIO domain-containing protein</fullName>
    </recommendedName>
</protein>
<evidence type="ECO:0000313" key="3">
    <source>
        <dbReference type="EMBL" id="CAD8938877.1"/>
    </source>
</evidence>
<feature type="domain" description="CRAL-TRIO" evidence="2">
    <location>
        <begin position="105"/>
        <end position="271"/>
    </location>
</feature>
<dbReference type="InterPro" id="IPR001251">
    <property type="entry name" value="CRAL-TRIO_dom"/>
</dbReference>
<name>A0A7S1D5H1_CYCTE</name>
<dbReference type="PANTHER" id="PTHR10174:SF208">
    <property type="entry name" value="CRAL-TRIO DOMAIN-CONTAINING PROTEIN DDB_G0278031"/>
    <property type="match status" value="1"/>
</dbReference>
<reference evidence="3" key="1">
    <citation type="submission" date="2021-01" db="EMBL/GenBank/DDBJ databases">
        <authorList>
            <person name="Corre E."/>
            <person name="Pelletier E."/>
            <person name="Niang G."/>
            <person name="Scheremetjew M."/>
            <person name="Finn R."/>
            <person name="Kale V."/>
            <person name="Holt S."/>
            <person name="Cochrane G."/>
            <person name="Meng A."/>
            <person name="Brown T."/>
            <person name="Cohen L."/>
        </authorList>
    </citation>
    <scope>NUCLEOTIDE SEQUENCE</scope>
    <source>
        <strain evidence="3">ECT3854</strain>
    </source>
</reference>
<dbReference type="CDD" id="cd00170">
    <property type="entry name" value="SEC14"/>
    <property type="match status" value="1"/>
</dbReference>
<dbReference type="Pfam" id="PF00650">
    <property type="entry name" value="CRAL_TRIO"/>
    <property type="match status" value="1"/>
</dbReference>
<dbReference type="SUPFAM" id="SSF46938">
    <property type="entry name" value="CRAL/TRIO N-terminal domain"/>
    <property type="match status" value="1"/>
</dbReference>
<evidence type="ECO:0000256" key="1">
    <source>
        <dbReference type="SAM" id="MobiDB-lite"/>
    </source>
</evidence>
<dbReference type="PRINTS" id="PR00180">
    <property type="entry name" value="CRETINALDHBP"/>
</dbReference>
<dbReference type="GO" id="GO:1902936">
    <property type="term" value="F:phosphatidylinositol bisphosphate binding"/>
    <property type="evidence" value="ECO:0007669"/>
    <property type="project" value="TreeGrafter"/>
</dbReference>
<dbReference type="InterPro" id="IPR036273">
    <property type="entry name" value="CRAL/TRIO_N_dom_sf"/>
</dbReference>
<dbReference type="Gene3D" id="3.40.525.10">
    <property type="entry name" value="CRAL-TRIO lipid binding domain"/>
    <property type="match status" value="1"/>
</dbReference>
<dbReference type="InterPro" id="IPR036865">
    <property type="entry name" value="CRAL-TRIO_dom_sf"/>
</dbReference>
<feature type="region of interest" description="Disordered" evidence="1">
    <location>
        <begin position="1"/>
        <end position="22"/>
    </location>
</feature>
<dbReference type="EMBL" id="HBFW01015572">
    <property type="protein sequence ID" value="CAD8938877.1"/>
    <property type="molecule type" value="Transcribed_RNA"/>
</dbReference>
<sequence>MKVKLSEPDVYGQAHPEESPELLESKLKQLEEEINKIEDKKAYLQAVEKCPELVDDSFKLMFLRCEVFNSDLAATRLVKYWDKRLEICGPERAFLPFTQSGVVKEDSVVMELGIFKLLPDKDPKSGRSILFFDPSKQDRTKYDRHGFLRNVWYLIHTALAENETTQRKGIIFIGFPKNVKFSQFDRVQAGMMVSSIRGCLPIRVSVIHICHPPTFFHIIFSIVKVFMGELLRKRVNVHSGNSTKVLGRLEKFGLTKAILPTDMGGDVKLDHAKWLQDHKDAGK</sequence>
<gene>
    <name evidence="3" type="ORF">CTEN0397_LOCUS9940</name>
</gene>